<dbReference type="Proteomes" id="UP000620124">
    <property type="component" value="Unassembled WGS sequence"/>
</dbReference>
<dbReference type="OrthoDB" id="3062721at2759"/>
<name>A0A8H6XVD4_9AGAR</name>
<keyword evidence="2" id="KW-0812">Transmembrane</keyword>
<feature type="transmembrane region" description="Helical" evidence="2">
    <location>
        <begin position="12"/>
        <end position="36"/>
    </location>
</feature>
<evidence type="ECO:0000313" key="4">
    <source>
        <dbReference type="Proteomes" id="UP000620124"/>
    </source>
</evidence>
<feature type="region of interest" description="Disordered" evidence="1">
    <location>
        <begin position="270"/>
        <end position="299"/>
    </location>
</feature>
<feature type="compositionally biased region" description="Low complexity" evidence="1">
    <location>
        <begin position="152"/>
        <end position="183"/>
    </location>
</feature>
<comment type="caution">
    <text evidence="3">The sequence shown here is derived from an EMBL/GenBank/DDBJ whole genome shotgun (WGS) entry which is preliminary data.</text>
</comment>
<sequence>MSSRLEKQDHAILIGLAGLAVAAVGFLLSALATLLAKFTSHPPGHVQPIIKIRDAAVTASTRSPPNSLSPESDSLPDKVPPRSRATKHPKRREKLVIDVKNAERHVEAKQPLTFESSERSPGVTPTQHIIHFLTPTQEIPIISVSPPPTRLSSQSDSSASTATDNQTIISSSSESAASAGPTPTTSPPAAVPEGSTTRGRRLRFSKITQLFSDKRGNSKPRRRESLPAMRSDAAAPSNSSSIPPVPPLPLSPKLSSIPFSPPAAPAAATAATATAATADSPAPILRSKPVSQRPTRRRSLIIRTASCPILRHHSHHSRCFSEEPSVPPIPQSPLPLVQSPTSVKSPVSPVSVRKSKSVKEPVPRPRTQPYAAPYFIPPPDSVDVEEPLTRRRRPSRHRTMPPSEPVSPR</sequence>
<organism evidence="3 4">
    <name type="scientific">Mycena venus</name>
    <dbReference type="NCBI Taxonomy" id="2733690"/>
    <lineage>
        <taxon>Eukaryota</taxon>
        <taxon>Fungi</taxon>
        <taxon>Dikarya</taxon>
        <taxon>Basidiomycota</taxon>
        <taxon>Agaricomycotina</taxon>
        <taxon>Agaricomycetes</taxon>
        <taxon>Agaricomycetidae</taxon>
        <taxon>Agaricales</taxon>
        <taxon>Marasmiineae</taxon>
        <taxon>Mycenaceae</taxon>
        <taxon>Mycena</taxon>
    </lineage>
</organism>
<reference evidence="3" key="1">
    <citation type="submission" date="2020-05" db="EMBL/GenBank/DDBJ databases">
        <title>Mycena genomes resolve the evolution of fungal bioluminescence.</title>
        <authorList>
            <person name="Tsai I.J."/>
        </authorList>
    </citation>
    <scope>NUCLEOTIDE SEQUENCE</scope>
    <source>
        <strain evidence="3">CCC161011</strain>
    </source>
</reference>
<dbReference type="AlphaFoldDB" id="A0A8H6XVD4"/>
<evidence type="ECO:0000256" key="1">
    <source>
        <dbReference type="SAM" id="MobiDB-lite"/>
    </source>
</evidence>
<evidence type="ECO:0000256" key="2">
    <source>
        <dbReference type="SAM" id="Phobius"/>
    </source>
</evidence>
<dbReference type="EMBL" id="JACAZI010000012">
    <property type="protein sequence ID" value="KAF7347266.1"/>
    <property type="molecule type" value="Genomic_DNA"/>
</dbReference>
<keyword evidence="2" id="KW-1133">Transmembrane helix</keyword>
<gene>
    <name evidence="3" type="ORF">MVEN_01481700</name>
</gene>
<protein>
    <submittedName>
        <fullName evidence="3">Uncharacterized protein</fullName>
    </submittedName>
</protein>
<feature type="region of interest" description="Disordered" evidence="1">
    <location>
        <begin position="138"/>
        <end position="249"/>
    </location>
</feature>
<feature type="region of interest" description="Disordered" evidence="1">
    <location>
        <begin position="318"/>
        <end position="409"/>
    </location>
</feature>
<proteinExistence type="predicted"/>
<feature type="compositionally biased region" description="Polar residues" evidence="1">
    <location>
        <begin position="58"/>
        <end position="72"/>
    </location>
</feature>
<feature type="compositionally biased region" description="Basic residues" evidence="1">
    <location>
        <begin position="390"/>
        <end position="399"/>
    </location>
</feature>
<keyword evidence="2" id="KW-0472">Membrane</keyword>
<feature type="region of interest" description="Disordered" evidence="1">
    <location>
        <begin position="57"/>
        <end position="102"/>
    </location>
</feature>
<feature type="compositionally biased region" description="Low complexity" evidence="1">
    <location>
        <begin position="270"/>
        <end position="283"/>
    </location>
</feature>
<evidence type="ECO:0000313" key="3">
    <source>
        <dbReference type="EMBL" id="KAF7347266.1"/>
    </source>
</evidence>
<accession>A0A8H6XVD4</accession>
<feature type="compositionally biased region" description="Basic residues" evidence="1">
    <location>
        <begin position="84"/>
        <end position="93"/>
    </location>
</feature>
<feature type="compositionally biased region" description="Low complexity" evidence="1">
    <location>
        <begin position="334"/>
        <end position="352"/>
    </location>
</feature>
<keyword evidence="4" id="KW-1185">Reference proteome</keyword>